<dbReference type="InterPro" id="IPR000462">
    <property type="entry name" value="CDP-OH_P_trans"/>
</dbReference>
<evidence type="ECO:0000256" key="3">
    <source>
        <dbReference type="SAM" id="Phobius"/>
    </source>
</evidence>
<name>A0ABQ2KK24_9MICO</name>
<evidence type="ECO:0000256" key="2">
    <source>
        <dbReference type="RuleBase" id="RU003750"/>
    </source>
</evidence>
<keyword evidence="3" id="KW-0812">Transmembrane</keyword>
<dbReference type="Gene3D" id="1.20.120.1760">
    <property type="match status" value="1"/>
</dbReference>
<keyword evidence="3" id="KW-1133">Transmembrane helix</keyword>
<feature type="transmembrane region" description="Helical" evidence="3">
    <location>
        <begin position="175"/>
        <end position="196"/>
    </location>
</feature>
<feature type="transmembrane region" description="Helical" evidence="3">
    <location>
        <begin position="146"/>
        <end position="169"/>
    </location>
</feature>
<reference evidence="5" key="1">
    <citation type="journal article" date="2019" name="Int. J. Syst. Evol. Microbiol.">
        <title>The Global Catalogue of Microorganisms (GCM) 10K type strain sequencing project: providing services to taxonomists for standard genome sequencing and annotation.</title>
        <authorList>
            <consortium name="The Broad Institute Genomics Platform"/>
            <consortium name="The Broad Institute Genome Sequencing Center for Infectious Disease"/>
            <person name="Wu L."/>
            <person name="Ma J."/>
        </authorList>
    </citation>
    <scope>NUCLEOTIDE SEQUENCE [LARGE SCALE GENOMIC DNA]</scope>
    <source>
        <strain evidence="5">CGMCC 1.6960</strain>
    </source>
</reference>
<keyword evidence="1 2" id="KW-0808">Transferase</keyword>
<sequence>MAAALGLSPSHVTLLSAACTFTAIGAVALVPPTATSSLVIAALLVLGYALDSADGQLARLTGSASLAGEWLDHCIDAAKAVSIHLAVLVSWARFLDAPPAMLLVPLVFAAVASTFFFALIAVDLLRRIHRLQHPDAPVVERTGGTSPLYALLVVPADYGLLCLLFAALWLPALFVPAYTAIAAINGLLLVVGLVRWHRSLRSLSRAS</sequence>
<evidence type="ECO:0000313" key="4">
    <source>
        <dbReference type="EMBL" id="GGN82016.1"/>
    </source>
</evidence>
<evidence type="ECO:0000313" key="5">
    <source>
        <dbReference type="Proteomes" id="UP000626982"/>
    </source>
</evidence>
<protein>
    <submittedName>
        <fullName evidence="4">CDP-alcohol phosphatidyltransferase</fullName>
    </submittedName>
</protein>
<gene>
    <name evidence="4" type="ORF">GCM10010968_11360</name>
</gene>
<feature type="transmembrane region" description="Helical" evidence="3">
    <location>
        <begin position="100"/>
        <end position="125"/>
    </location>
</feature>
<dbReference type="Pfam" id="PF01066">
    <property type="entry name" value="CDP-OH_P_transf"/>
    <property type="match status" value="1"/>
</dbReference>
<dbReference type="InterPro" id="IPR048254">
    <property type="entry name" value="CDP_ALCOHOL_P_TRANSF_CS"/>
</dbReference>
<dbReference type="PROSITE" id="PS00379">
    <property type="entry name" value="CDP_ALCOHOL_P_TRANSF"/>
    <property type="match status" value="1"/>
</dbReference>
<organism evidence="4 5">
    <name type="scientific">Agrococcus terreus</name>
    <dbReference type="NCBI Taxonomy" id="574649"/>
    <lineage>
        <taxon>Bacteria</taxon>
        <taxon>Bacillati</taxon>
        <taxon>Actinomycetota</taxon>
        <taxon>Actinomycetes</taxon>
        <taxon>Micrococcales</taxon>
        <taxon>Microbacteriaceae</taxon>
        <taxon>Agrococcus</taxon>
    </lineage>
</organism>
<proteinExistence type="inferred from homology"/>
<dbReference type="InterPro" id="IPR043130">
    <property type="entry name" value="CDP-OH_PTrfase_TM_dom"/>
</dbReference>
<dbReference type="Proteomes" id="UP000626982">
    <property type="component" value="Unassembled WGS sequence"/>
</dbReference>
<comment type="caution">
    <text evidence="4">The sequence shown here is derived from an EMBL/GenBank/DDBJ whole genome shotgun (WGS) entry which is preliminary data.</text>
</comment>
<keyword evidence="5" id="KW-1185">Reference proteome</keyword>
<comment type="similarity">
    <text evidence="2">Belongs to the CDP-alcohol phosphatidyltransferase class-I family.</text>
</comment>
<keyword evidence="3" id="KW-0472">Membrane</keyword>
<feature type="transmembrane region" description="Helical" evidence="3">
    <location>
        <begin position="12"/>
        <end position="30"/>
    </location>
</feature>
<evidence type="ECO:0000256" key="1">
    <source>
        <dbReference type="ARBA" id="ARBA00022679"/>
    </source>
</evidence>
<accession>A0ABQ2KK24</accession>
<dbReference type="EMBL" id="BMLM01000001">
    <property type="protein sequence ID" value="GGN82016.1"/>
    <property type="molecule type" value="Genomic_DNA"/>
</dbReference>